<protein>
    <submittedName>
        <fullName evidence="2">Uncharacterized protein</fullName>
    </submittedName>
</protein>
<dbReference type="EMBL" id="JANPWB010000001">
    <property type="protein sequence ID" value="KAJ1215991.1"/>
    <property type="molecule type" value="Genomic_DNA"/>
</dbReference>
<keyword evidence="3" id="KW-1185">Reference proteome</keyword>
<dbReference type="AlphaFoldDB" id="A0AAV7WSV9"/>
<comment type="caution">
    <text evidence="2">The sequence shown here is derived from an EMBL/GenBank/DDBJ whole genome shotgun (WGS) entry which is preliminary data.</text>
</comment>
<evidence type="ECO:0000313" key="3">
    <source>
        <dbReference type="Proteomes" id="UP001066276"/>
    </source>
</evidence>
<sequence>MASRRFTVPTATARTITLPVPGDPPGGNGQLRRHRHANRTPTQRITGRDSLGGVLLAWRGGGATSTSPPATSMAVGGSSSGNGRSAANSQNGPCGRPPALVVFRTAVPRRSIEKTAEVGMTP</sequence>
<evidence type="ECO:0000313" key="2">
    <source>
        <dbReference type="EMBL" id="KAJ1215991.1"/>
    </source>
</evidence>
<gene>
    <name evidence="2" type="ORF">NDU88_003597</name>
</gene>
<feature type="compositionally biased region" description="Low complexity" evidence="1">
    <location>
        <begin position="74"/>
        <end position="92"/>
    </location>
</feature>
<dbReference type="Proteomes" id="UP001066276">
    <property type="component" value="Chromosome 1_1"/>
</dbReference>
<name>A0AAV7WSV9_PLEWA</name>
<evidence type="ECO:0000256" key="1">
    <source>
        <dbReference type="SAM" id="MobiDB-lite"/>
    </source>
</evidence>
<organism evidence="2 3">
    <name type="scientific">Pleurodeles waltl</name>
    <name type="common">Iberian ribbed newt</name>
    <dbReference type="NCBI Taxonomy" id="8319"/>
    <lineage>
        <taxon>Eukaryota</taxon>
        <taxon>Metazoa</taxon>
        <taxon>Chordata</taxon>
        <taxon>Craniata</taxon>
        <taxon>Vertebrata</taxon>
        <taxon>Euteleostomi</taxon>
        <taxon>Amphibia</taxon>
        <taxon>Batrachia</taxon>
        <taxon>Caudata</taxon>
        <taxon>Salamandroidea</taxon>
        <taxon>Salamandridae</taxon>
        <taxon>Pleurodelinae</taxon>
        <taxon>Pleurodeles</taxon>
    </lineage>
</organism>
<proteinExistence type="predicted"/>
<reference evidence="2" key="1">
    <citation type="journal article" date="2022" name="bioRxiv">
        <title>Sequencing and chromosome-scale assembly of the giantPleurodeles waltlgenome.</title>
        <authorList>
            <person name="Brown T."/>
            <person name="Elewa A."/>
            <person name="Iarovenko S."/>
            <person name="Subramanian E."/>
            <person name="Araus A.J."/>
            <person name="Petzold A."/>
            <person name="Susuki M."/>
            <person name="Suzuki K.-i.T."/>
            <person name="Hayashi T."/>
            <person name="Toyoda A."/>
            <person name="Oliveira C."/>
            <person name="Osipova E."/>
            <person name="Leigh N.D."/>
            <person name="Simon A."/>
            <person name="Yun M.H."/>
        </authorList>
    </citation>
    <scope>NUCLEOTIDE SEQUENCE</scope>
    <source>
        <strain evidence="2">20211129_DDA</strain>
        <tissue evidence="2">Liver</tissue>
    </source>
</reference>
<accession>A0AAV7WSV9</accession>
<feature type="region of interest" description="Disordered" evidence="1">
    <location>
        <begin position="15"/>
        <end position="98"/>
    </location>
</feature>